<gene>
    <name evidence="2" type="ORF">ACFSR5_02045</name>
</gene>
<feature type="transmembrane region" description="Helical" evidence="1">
    <location>
        <begin position="51"/>
        <end position="71"/>
    </location>
</feature>
<feature type="transmembrane region" description="Helical" evidence="1">
    <location>
        <begin position="28"/>
        <end position="45"/>
    </location>
</feature>
<evidence type="ECO:0008006" key="4">
    <source>
        <dbReference type="Google" id="ProtNLM"/>
    </source>
</evidence>
<keyword evidence="1" id="KW-0812">Transmembrane</keyword>
<proteinExistence type="predicted"/>
<sequence>MNTSKRIAWANRPAIVASWHKHPNQSRYMATALFVVATVGCVLLLGIGSGLFTAIVLLMLAGSLSVLFFPFRYFGLREMLILYAVCLCLELIF</sequence>
<evidence type="ECO:0000256" key="1">
    <source>
        <dbReference type="SAM" id="Phobius"/>
    </source>
</evidence>
<evidence type="ECO:0000313" key="2">
    <source>
        <dbReference type="EMBL" id="MFD2546421.1"/>
    </source>
</evidence>
<accession>A0ABW5KC91</accession>
<keyword evidence="1" id="KW-0472">Membrane</keyword>
<protein>
    <recommendedName>
        <fullName evidence="4">Energy-coupling factor transporter transmembrane protein EcfT</fullName>
    </recommendedName>
</protein>
<dbReference type="Proteomes" id="UP001597545">
    <property type="component" value="Unassembled WGS sequence"/>
</dbReference>
<evidence type="ECO:0000313" key="3">
    <source>
        <dbReference type="Proteomes" id="UP001597545"/>
    </source>
</evidence>
<keyword evidence="3" id="KW-1185">Reference proteome</keyword>
<reference evidence="3" key="1">
    <citation type="journal article" date="2019" name="Int. J. Syst. Evol. Microbiol.">
        <title>The Global Catalogue of Microorganisms (GCM) 10K type strain sequencing project: providing services to taxonomists for standard genome sequencing and annotation.</title>
        <authorList>
            <consortium name="The Broad Institute Genomics Platform"/>
            <consortium name="The Broad Institute Genome Sequencing Center for Infectious Disease"/>
            <person name="Wu L."/>
            <person name="Ma J."/>
        </authorList>
    </citation>
    <scope>NUCLEOTIDE SEQUENCE [LARGE SCALE GENOMIC DNA]</scope>
    <source>
        <strain evidence="3">KCTC 42662</strain>
    </source>
</reference>
<keyword evidence="1" id="KW-1133">Transmembrane helix</keyword>
<name>A0ABW5KC91_9SPHI</name>
<comment type="caution">
    <text evidence="2">The sequence shown here is derived from an EMBL/GenBank/DDBJ whole genome shotgun (WGS) entry which is preliminary data.</text>
</comment>
<dbReference type="EMBL" id="JBHULR010000001">
    <property type="protein sequence ID" value="MFD2546421.1"/>
    <property type="molecule type" value="Genomic_DNA"/>
</dbReference>
<dbReference type="RefSeq" id="WP_380900191.1">
    <property type="nucleotide sequence ID" value="NZ_JBHUEG010000002.1"/>
</dbReference>
<organism evidence="2 3">
    <name type="scientific">Sphingobacterium suaedae</name>
    <dbReference type="NCBI Taxonomy" id="1686402"/>
    <lineage>
        <taxon>Bacteria</taxon>
        <taxon>Pseudomonadati</taxon>
        <taxon>Bacteroidota</taxon>
        <taxon>Sphingobacteriia</taxon>
        <taxon>Sphingobacteriales</taxon>
        <taxon>Sphingobacteriaceae</taxon>
        <taxon>Sphingobacterium</taxon>
    </lineage>
</organism>